<evidence type="ECO:0000313" key="4">
    <source>
        <dbReference type="Proteomes" id="UP000755104"/>
    </source>
</evidence>
<dbReference type="Pfam" id="PF07238">
    <property type="entry name" value="PilZ"/>
    <property type="match status" value="1"/>
</dbReference>
<proteinExistence type="predicted"/>
<sequence length="121" mass="13191">MEKRKSERAKTNDEVLFSVDETAMRGRMLNLSRDGCMISGGGAHPATGNAVTVTLLEGVAVSGEIAWVDGDEIGVRFHRKLGEATVKYFLLNTIKYTHDEGPSDRFGRGLPPMRPDPGLTD</sequence>
<protein>
    <submittedName>
        <fullName evidence="3">PilZ domain-containing protein</fullName>
    </submittedName>
</protein>
<keyword evidence="4" id="KW-1185">Reference proteome</keyword>
<evidence type="ECO:0000256" key="1">
    <source>
        <dbReference type="SAM" id="MobiDB-lite"/>
    </source>
</evidence>
<reference evidence="3 4" key="1">
    <citation type="submission" date="2021-08" db="EMBL/GenBank/DDBJ databases">
        <title>Comparative Genomics Analysis of the Genus Qipengyuania Reveals Extensive Genetic Diversity and Metabolic Versatility, Including the Description of Fifteen Novel Species.</title>
        <authorList>
            <person name="Liu Y."/>
        </authorList>
    </citation>
    <scope>NUCLEOTIDE SEQUENCE [LARGE SCALE GENOMIC DNA]</scope>
    <source>
        <strain evidence="3 4">6D47A</strain>
    </source>
</reference>
<accession>A0ABS7J752</accession>
<gene>
    <name evidence="3" type="ORF">K3174_05230</name>
</gene>
<evidence type="ECO:0000259" key="2">
    <source>
        <dbReference type="Pfam" id="PF07238"/>
    </source>
</evidence>
<dbReference type="RefSeq" id="WP_221556350.1">
    <property type="nucleotide sequence ID" value="NZ_JAIGNO010000002.1"/>
</dbReference>
<name>A0ABS7J752_9SPHN</name>
<feature type="domain" description="PilZ" evidence="2">
    <location>
        <begin position="2"/>
        <end position="81"/>
    </location>
</feature>
<dbReference type="Gene3D" id="2.40.10.220">
    <property type="entry name" value="predicted glycosyltransferase like domains"/>
    <property type="match status" value="1"/>
</dbReference>
<dbReference type="Proteomes" id="UP000755104">
    <property type="component" value="Unassembled WGS sequence"/>
</dbReference>
<dbReference type="EMBL" id="JAIGNO010000002">
    <property type="protein sequence ID" value="MBX7481924.1"/>
    <property type="molecule type" value="Genomic_DNA"/>
</dbReference>
<evidence type="ECO:0000313" key="3">
    <source>
        <dbReference type="EMBL" id="MBX7481924.1"/>
    </source>
</evidence>
<comment type="caution">
    <text evidence="3">The sequence shown here is derived from an EMBL/GenBank/DDBJ whole genome shotgun (WGS) entry which is preliminary data.</text>
</comment>
<feature type="region of interest" description="Disordered" evidence="1">
    <location>
        <begin position="99"/>
        <end position="121"/>
    </location>
</feature>
<organism evidence="3 4">
    <name type="scientific">Qipengyuania qiaonensis</name>
    <dbReference type="NCBI Taxonomy" id="2867240"/>
    <lineage>
        <taxon>Bacteria</taxon>
        <taxon>Pseudomonadati</taxon>
        <taxon>Pseudomonadota</taxon>
        <taxon>Alphaproteobacteria</taxon>
        <taxon>Sphingomonadales</taxon>
        <taxon>Erythrobacteraceae</taxon>
        <taxon>Qipengyuania</taxon>
    </lineage>
</organism>
<dbReference type="InterPro" id="IPR009875">
    <property type="entry name" value="PilZ_domain"/>
</dbReference>
<dbReference type="SUPFAM" id="SSF141371">
    <property type="entry name" value="PilZ domain-like"/>
    <property type="match status" value="1"/>
</dbReference>